<dbReference type="Proteomes" id="UP000515344">
    <property type="component" value="Chromosome"/>
</dbReference>
<organism evidence="2 3">
    <name type="scientific">Lacibacter sediminis</name>
    <dbReference type="NCBI Taxonomy" id="2760713"/>
    <lineage>
        <taxon>Bacteria</taxon>
        <taxon>Pseudomonadati</taxon>
        <taxon>Bacteroidota</taxon>
        <taxon>Chitinophagia</taxon>
        <taxon>Chitinophagales</taxon>
        <taxon>Chitinophagaceae</taxon>
        <taxon>Lacibacter</taxon>
    </lineage>
</organism>
<feature type="chain" id="PRO_5028913145" description="Outer membrane beta-barrel protein" evidence="1">
    <location>
        <begin position="23"/>
        <end position="197"/>
    </location>
</feature>
<gene>
    <name evidence="2" type="ORF">H4075_15060</name>
</gene>
<keyword evidence="1" id="KW-0732">Signal</keyword>
<dbReference type="RefSeq" id="WP_182801658.1">
    <property type="nucleotide sequence ID" value="NZ_CP060007.1"/>
</dbReference>
<accession>A0A7G5XD40</accession>
<dbReference type="KEGG" id="lacs:H4075_15060"/>
<proteinExistence type="predicted"/>
<protein>
    <recommendedName>
        <fullName evidence="4">Outer membrane beta-barrel protein</fullName>
    </recommendedName>
</protein>
<keyword evidence="3" id="KW-1185">Reference proteome</keyword>
<name>A0A7G5XD40_9BACT</name>
<dbReference type="EMBL" id="CP060007">
    <property type="protein sequence ID" value="QNA43393.1"/>
    <property type="molecule type" value="Genomic_DNA"/>
</dbReference>
<dbReference type="AlphaFoldDB" id="A0A7G5XD40"/>
<evidence type="ECO:0000313" key="3">
    <source>
        <dbReference type="Proteomes" id="UP000515344"/>
    </source>
</evidence>
<evidence type="ECO:0008006" key="4">
    <source>
        <dbReference type="Google" id="ProtNLM"/>
    </source>
</evidence>
<evidence type="ECO:0000313" key="2">
    <source>
        <dbReference type="EMBL" id="QNA43393.1"/>
    </source>
</evidence>
<evidence type="ECO:0000256" key="1">
    <source>
        <dbReference type="SAM" id="SignalP"/>
    </source>
</evidence>
<sequence length="197" mass="21925">MKVNLIIILSFLFTMGAFNLSAQQRTKPLGFDVAGGLQTYYAPFLKAELKGTQPVFMAGVQQPLNVKNSIGLTLRLGYNRHMQQGDALFTQLLFNYTPLVAKKIELGIGAGLGYQFSFYPSKPLKWNGTEWVEGKATKTVIQFPAQVSIGYRGIETAKGRFTPYVSYQLNALFKYTPDLTPLPSSFFLLGVKYSAKK</sequence>
<feature type="signal peptide" evidence="1">
    <location>
        <begin position="1"/>
        <end position="22"/>
    </location>
</feature>
<reference evidence="3" key="1">
    <citation type="submission" date="2020-08" db="EMBL/GenBank/DDBJ databases">
        <title>Lacibacter sp. S13-6-6 genome sequencing.</title>
        <authorList>
            <person name="Jin L."/>
        </authorList>
    </citation>
    <scope>NUCLEOTIDE SEQUENCE [LARGE SCALE GENOMIC DNA]</scope>
    <source>
        <strain evidence="3">S13-6-6</strain>
    </source>
</reference>